<gene>
    <name evidence="2" type="ORF">K503DRAFT_703275</name>
</gene>
<protein>
    <recommendedName>
        <fullName evidence="1">Siroheme biosynthesis protein Met8 C-terminal domain-containing protein</fullName>
    </recommendedName>
</protein>
<proteinExistence type="predicted"/>
<dbReference type="AlphaFoldDB" id="A0A1B7MGI8"/>
<dbReference type="Pfam" id="PF14823">
    <property type="entry name" value="Sirohm_synth_C"/>
    <property type="match status" value="1"/>
</dbReference>
<organism evidence="2 3">
    <name type="scientific">Rhizopogon vinicolor AM-OR11-026</name>
    <dbReference type="NCBI Taxonomy" id="1314800"/>
    <lineage>
        <taxon>Eukaryota</taxon>
        <taxon>Fungi</taxon>
        <taxon>Dikarya</taxon>
        <taxon>Basidiomycota</taxon>
        <taxon>Agaricomycotina</taxon>
        <taxon>Agaricomycetes</taxon>
        <taxon>Agaricomycetidae</taxon>
        <taxon>Boletales</taxon>
        <taxon>Suillineae</taxon>
        <taxon>Rhizopogonaceae</taxon>
        <taxon>Rhizopogon</taxon>
    </lineage>
</organism>
<evidence type="ECO:0000259" key="1">
    <source>
        <dbReference type="Pfam" id="PF14823"/>
    </source>
</evidence>
<sequence>KLANIIRRKIEQNLPEHAGDAIIRVGELRTKSKERAPGVGGEIGKRRMQWMIDVCTSWEMGELALLDD</sequence>
<dbReference type="SUPFAM" id="SSF75615">
    <property type="entry name" value="Siroheme synthase middle domains-like"/>
    <property type="match status" value="1"/>
</dbReference>
<accession>A0A1B7MGI8</accession>
<dbReference type="STRING" id="1314800.A0A1B7MGI8"/>
<dbReference type="Proteomes" id="UP000092154">
    <property type="component" value="Unassembled WGS sequence"/>
</dbReference>
<dbReference type="InParanoid" id="A0A1B7MGI8"/>
<name>A0A1B7MGI8_9AGAM</name>
<evidence type="ECO:0000313" key="2">
    <source>
        <dbReference type="EMBL" id="OAX31715.1"/>
    </source>
</evidence>
<feature type="non-terminal residue" evidence="2">
    <location>
        <position position="1"/>
    </location>
</feature>
<reference evidence="2 3" key="1">
    <citation type="submission" date="2016-06" db="EMBL/GenBank/DDBJ databases">
        <title>Comparative genomics of the ectomycorrhizal sister species Rhizopogon vinicolor and Rhizopogon vesiculosus (Basidiomycota: Boletales) reveals a divergence of the mating type B locus.</title>
        <authorList>
            <consortium name="DOE Joint Genome Institute"/>
            <person name="Mujic A.B."/>
            <person name="Kuo A."/>
            <person name="Tritt A."/>
            <person name="Lipzen A."/>
            <person name="Chen C."/>
            <person name="Johnson J."/>
            <person name="Sharma A."/>
            <person name="Barry K."/>
            <person name="Grigoriev I.V."/>
            <person name="Spatafora J.W."/>
        </authorList>
    </citation>
    <scope>NUCLEOTIDE SEQUENCE [LARGE SCALE GENOMIC DNA]</scope>
    <source>
        <strain evidence="2 3">AM-OR11-026</strain>
    </source>
</reference>
<keyword evidence="3" id="KW-1185">Reference proteome</keyword>
<evidence type="ECO:0000313" key="3">
    <source>
        <dbReference type="Proteomes" id="UP000092154"/>
    </source>
</evidence>
<dbReference type="InterPro" id="IPR028162">
    <property type="entry name" value="Met8_C"/>
</dbReference>
<dbReference type="OrthoDB" id="1721126at2759"/>
<feature type="domain" description="Siroheme biosynthesis protein Met8 C-terminal" evidence="1">
    <location>
        <begin position="15"/>
        <end position="68"/>
    </location>
</feature>
<dbReference type="EMBL" id="KV449275">
    <property type="protein sequence ID" value="OAX31715.1"/>
    <property type="molecule type" value="Genomic_DNA"/>
</dbReference>